<dbReference type="InterPro" id="IPR036249">
    <property type="entry name" value="Thioredoxin-like_sf"/>
</dbReference>
<dbReference type="EMBL" id="CP137640">
    <property type="protein sequence ID" value="WVX81843.1"/>
    <property type="molecule type" value="Genomic_DNA"/>
</dbReference>
<keyword evidence="2" id="KW-1185">Reference proteome</keyword>
<accession>A0ABZ2CJ65</accession>
<dbReference type="RefSeq" id="WP_338450753.1">
    <property type="nucleotide sequence ID" value="NZ_CP137640.1"/>
</dbReference>
<sequence>MTTWNLEGTKSHLLICNGSSCMRKGGEEVTLAVRDEITKLDLDKQIHTTRTRCNGRCQDACIVIAYPEGNWYRVDSPEIGRQIVRDIDGQRLESNKIYHWVNGEMMPNPTATPTKGVRKGSIIKK</sequence>
<proteinExistence type="predicted"/>
<protein>
    <submittedName>
        <fullName evidence="1">(2Fe-2S) ferredoxin domain-containing protein</fullName>
    </submittedName>
</protein>
<evidence type="ECO:0000313" key="1">
    <source>
        <dbReference type="EMBL" id="WVX81843.1"/>
    </source>
</evidence>
<name>A0ABZ2CJ65_9BACI</name>
<dbReference type="Proteomes" id="UP001357223">
    <property type="component" value="Chromosome"/>
</dbReference>
<dbReference type="SUPFAM" id="SSF52833">
    <property type="entry name" value="Thioredoxin-like"/>
    <property type="match status" value="1"/>
</dbReference>
<dbReference type="Gene3D" id="3.40.30.10">
    <property type="entry name" value="Glutaredoxin"/>
    <property type="match status" value="1"/>
</dbReference>
<evidence type="ECO:0000313" key="2">
    <source>
        <dbReference type="Proteomes" id="UP001357223"/>
    </source>
</evidence>
<reference evidence="1 2" key="1">
    <citation type="submission" date="2023-10" db="EMBL/GenBank/DDBJ databases">
        <title>Niallia locisalis sp.nov. isolated from a salt pond sample.</title>
        <authorList>
            <person name="Li X.-J."/>
            <person name="Dong L."/>
        </authorList>
    </citation>
    <scope>NUCLEOTIDE SEQUENCE [LARGE SCALE GENOMIC DNA]</scope>
    <source>
        <strain evidence="1 2">DSM 29761</strain>
    </source>
</reference>
<gene>
    <name evidence="1" type="ORF">R4Z09_02005</name>
</gene>
<organism evidence="1 2">
    <name type="scientific">Niallia oryzisoli</name>
    <dbReference type="NCBI Taxonomy" id="1737571"/>
    <lineage>
        <taxon>Bacteria</taxon>
        <taxon>Bacillati</taxon>
        <taxon>Bacillota</taxon>
        <taxon>Bacilli</taxon>
        <taxon>Bacillales</taxon>
        <taxon>Bacillaceae</taxon>
        <taxon>Niallia</taxon>
    </lineage>
</organism>
<dbReference type="CDD" id="cd02980">
    <property type="entry name" value="TRX_Fd_family"/>
    <property type="match status" value="1"/>
</dbReference>